<evidence type="ECO:0000256" key="3">
    <source>
        <dbReference type="HAMAP-Rule" id="MF_00376"/>
    </source>
</evidence>
<dbReference type="HAMAP" id="MF_00376">
    <property type="entry name" value="Dephospho_CoA_kinase"/>
    <property type="match status" value="1"/>
</dbReference>
<sequence length="193" mass="21234">MKIGLTGGIGSGKSTVARLMAARGARIVDADHIARDIVKPGSAVLRQLATTFGEDIINDDGSLKRQELARRAFVSEESTQRLNAITHPAIANEIRRALQQDGTVVLDHPLLLETASDALVDYVVVVDVPAGQRVRRLVDQRGLDAEDAKARIARQMGDEERRQRADYLIDNSGDLPALERQVEQVWEELHALQ</sequence>
<dbReference type="KEGG" id="cgk:CGERO_05075"/>
<organism evidence="5 6">
    <name type="scientific">Corynebacterium gerontici</name>
    <dbReference type="NCBI Taxonomy" id="2079234"/>
    <lineage>
        <taxon>Bacteria</taxon>
        <taxon>Bacillati</taxon>
        <taxon>Actinomycetota</taxon>
        <taxon>Actinomycetes</taxon>
        <taxon>Mycobacteriales</taxon>
        <taxon>Corynebacteriaceae</taxon>
        <taxon>Corynebacterium</taxon>
    </lineage>
</organism>
<dbReference type="GO" id="GO:0005524">
    <property type="term" value="F:ATP binding"/>
    <property type="evidence" value="ECO:0007669"/>
    <property type="project" value="UniProtKB-UniRule"/>
</dbReference>
<comment type="function">
    <text evidence="3">Catalyzes the phosphorylation of the 3'-hydroxyl group of dephosphocoenzyme A to form coenzyme A.</text>
</comment>
<dbReference type="PANTHER" id="PTHR10695:SF46">
    <property type="entry name" value="BIFUNCTIONAL COENZYME A SYNTHASE-RELATED"/>
    <property type="match status" value="1"/>
</dbReference>
<dbReference type="RefSeq" id="WP_123933839.1">
    <property type="nucleotide sequence ID" value="NZ_CP033897.1"/>
</dbReference>
<keyword evidence="3" id="KW-0173">Coenzyme A biosynthesis</keyword>
<dbReference type="EMBL" id="CP033897">
    <property type="protein sequence ID" value="AZA11327.1"/>
    <property type="molecule type" value="Genomic_DNA"/>
</dbReference>
<dbReference type="InterPro" id="IPR027417">
    <property type="entry name" value="P-loop_NTPase"/>
</dbReference>
<proteinExistence type="inferred from homology"/>
<feature type="binding site" evidence="3">
    <location>
        <begin position="10"/>
        <end position="15"/>
    </location>
    <ligand>
        <name>ATP</name>
        <dbReference type="ChEBI" id="CHEBI:30616"/>
    </ligand>
</feature>
<dbReference type="InterPro" id="IPR001977">
    <property type="entry name" value="Depp_CoAkinase"/>
</dbReference>
<evidence type="ECO:0000313" key="5">
    <source>
        <dbReference type="EMBL" id="AZA11327.1"/>
    </source>
</evidence>
<dbReference type="CDD" id="cd02022">
    <property type="entry name" value="DPCK"/>
    <property type="match status" value="1"/>
</dbReference>
<evidence type="ECO:0000256" key="4">
    <source>
        <dbReference type="NCBIfam" id="TIGR00152"/>
    </source>
</evidence>
<keyword evidence="3" id="KW-0963">Cytoplasm</keyword>
<keyword evidence="2 3" id="KW-0067">ATP-binding</keyword>
<dbReference type="Gene3D" id="3.40.50.300">
    <property type="entry name" value="P-loop containing nucleotide triphosphate hydrolases"/>
    <property type="match status" value="1"/>
</dbReference>
<keyword evidence="1 3" id="KW-0547">Nucleotide-binding</keyword>
<gene>
    <name evidence="3 5" type="primary">coaE</name>
    <name evidence="5" type="ORF">CGERO_05075</name>
</gene>
<keyword evidence="3 5" id="KW-0808">Transferase</keyword>
<keyword evidence="3 5" id="KW-0418">Kinase</keyword>
<dbReference type="UniPathway" id="UPA00241">
    <property type="reaction ID" value="UER00356"/>
</dbReference>
<evidence type="ECO:0000313" key="6">
    <source>
        <dbReference type="Proteomes" id="UP000271587"/>
    </source>
</evidence>
<dbReference type="AlphaFoldDB" id="A0A3G6J046"/>
<dbReference type="NCBIfam" id="TIGR00152">
    <property type="entry name" value="dephospho-CoA kinase"/>
    <property type="match status" value="1"/>
</dbReference>
<comment type="catalytic activity">
    <reaction evidence="3">
        <text>3'-dephospho-CoA + ATP = ADP + CoA + H(+)</text>
        <dbReference type="Rhea" id="RHEA:18245"/>
        <dbReference type="ChEBI" id="CHEBI:15378"/>
        <dbReference type="ChEBI" id="CHEBI:30616"/>
        <dbReference type="ChEBI" id="CHEBI:57287"/>
        <dbReference type="ChEBI" id="CHEBI:57328"/>
        <dbReference type="ChEBI" id="CHEBI:456216"/>
        <dbReference type="EC" id="2.7.1.24"/>
    </reaction>
</comment>
<dbReference type="GO" id="GO:0004140">
    <property type="term" value="F:dephospho-CoA kinase activity"/>
    <property type="evidence" value="ECO:0007669"/>
    <property type="project" value="UniProtKB-UniRule"/>
</dbReference>
<comment type="pathway">
    <text evidence="3">Cofactor biosynthesis; coenzyme A biosynthesis; CoA from (R)-pantothenate: step 5/5.</text>
</comment>
<dbReference type="PANTHER" id="PTHR10695">
    <property type="entry name" value="DEPHOSPHO-COA KINASE-RELATED"/>
    <property type="match status" value="1"/>
</dbReference>
<reference evidence="5 6" key="1">
    <citation type="submission" date="2018-11" db="EMBL/GenBank/DDBJ databases">
        <authorList>
            <person name="Kleinhagauer T."/>
            <person name="Glaeser S.P."/>
            <person name="Spergser J."/>
            <person name="Ruckert C."/>
            <person name="Kaempfer P."/>
            <person name="Busse H.-J."/>
        </authorList>
    </citation>
    <scope>NUCLEOTIDE SEQUENCE [LARGE SCALE GENOMIC DNA]</scope>
    <source>
        <strain evidence="5 6">W8</strain>
    </source>
</reference>
<evidence type="ECO:0000256" key="2">
    <source>
        <dbReference type="ARBA" id="ARBA00022840"/>
    </source>
</evidence>
<dbReference type="PROSITE" id="PS51219">
    <property type="entry name" value="DPCK"/>
    <property type="match status" value="1"/>
</dbReference>
<evidence type="ECO:0000256" key="1">
    <source>
        <dbReference type="ARBA" id="ARBA00022741"/>
    </source>
</evidence>
<comment type="subcellular location">
    <subcellularLocation>
        <location evidence="3">Cytoplasm</location>
    </subcellularLocation>
</comment>
<dbReference type="Proteomes" id="UP000271587">
    <property type="component" value="Chromosome"/>
</dbReference>
<accession>A0A3G6J046</accession>
<dbReference type="EC" id="2.7.1.24" evidence="3 4"/>
<dbReference type="GO" id="GO:0005737">
    <property type="term" value="C:cytoplasm"/>
    <property type="evidence" value="ECO:0007669"/>
    <property type="project" value="UniProtKB-SubCell"/>
</dbReference>
<dbReference type="GO" id="GO:0015937">
    <property type="term" value="P:coenzyme A biosynthetic process"/>
    <property type="evidence" value="ECO:0007669"/>
    <property type="project" value="UniProtKB-UniRule"/>
</dbReference>
<dbReference type="SUPFAM" id="SSF52540">
    <property type="entry name" value="P-loop containing nucleoside triphosphate hydrolases"/>
    <property type="match status" value="1"/>
</dbReference>
<protein>
    <recommendedName>
        <fullName evidence="3 4">Dephospho-CoA kinase</fullName>
        <ecNumber evidence="3 4">2.7.1.24</ecNumber>
    </recommendedName>
    <alternativeName>
        <fullName evidence="3">Dephosphocoenzyme A kinase</fullName>
    </alternativeName>
</protein>
<dbReference type="OrthoDB" id="9812943at2"/>
<name>A0A3G6J046_9CORY</name>
<comment type="similarity">
    <text evidence="3">Belongs to the CoaE family.</text>
</comment>
<dbReference type="Pfam" id="PF01121">
    <property type="entry name" value="CoaE"/>
    <property type="match status" value="1"/>
</dbReference>
<keyword evidence="6" id="KW-1185">Reference proteome</keyword>